<dbReference type="OrthoDB" id="272549at2759"/>
<dbReference type="PANTHER" id="PTHR24111:SF0">
    <property type="entry name" value="LEUCINE-RICH REPEAT-CONTAINING PROTEIN"/>
    <property type="match status" value="1"/>
</dbReference>
<evidence type="ECO:0000313" key="2">
    <source>
        <dbReference type="EMBL" id="KZC11388.1"/>
    </source>
</evidence>
<dbReference type="Gene3D" id="3.80.10.10">
    <property type="entry name" value="Ribonuclease Inhibitor"/>
    <property type="match status" value="2"/>
</dbReference>
<accession>A0A154PJB4</accession>
<dbReference type="PANTHER" id="PTHR24111">
    <property type="entry name" value="LEUCINE-RICH REPEAT-CONTAINING PROTEIN 34"/>
    <property type="match status" value="1"/>
</dbReference>
<dbReference type="InterPro" id="IPR001611">
    <property type="entry name" value="Leu-rich_rpt"/>
</dbReference>
<protein>
    <submittedName>
        <fullName evidence="2">Leucine-rich repeat-containing protein 34</fullName>
    </submittedName>
</protein>
<dbReference type="Pfam" id="PF13516">
    <property type="entry name" value="LRR_6"/>
    <property type="match status" value="2"/>
</dbReference>
<dbReference type="STRING" id="178035.A0A154PJB4"/>
<proteinExistence type="predicted"/>
<name>A0A154PJB4_DUFNO</name>
<evidence type="ECO:0000256" key="1">
    <source>
        <dbReference type="ARBA" id="ARBA00022737"/>
    </source>
</evidence>
<dbReference type="EMBL" id="KQ434912">
    <property type="protein sequence ID" value="KZC11388.1"/>
    <property type="molecule type" value="Genomic_DNA"/>
</dbReference>
<feature type="non-terminal residue" evidence="2">
    <location>
        <position position="1"/>
    </location>
</feature>
<sequence length="433" mass="48933">YNHVDELDIHNNYIMESGTKYLLKMGQDLKIKSLNFKANKFGIKASINLANFLLQNEHVLYLNVADVDQSISSLLYFITNLNQALEVCNVTLKCLDISRPNPGWMYNFDSAHFASVIGLMLKHNSTLLALHLQKYNFSCHDIENMMSNAIQNNTLHLLDLGCNNIGDHGVGQLAKWLTKRPALKSLILCRNIITDYGARELYCVIPFSKLLSLDISYNKITDEGMVEILYSLKKSPLLRQLRIFGNSIGHSAAKEVSFQSSVTVISNILRRDHLQDCKCCYCFRCAAPHFDEQCRDPNHPDTCNCCKCMGDESSDWSADKGITDRVKSPPDPLTKIQYILKRMSFEIGKNIMRWINIDEDVLEEDLKVITGKVDEDSSKDSCNCSWAQLSMSSLRKYLEETSSKNVLIIPKTSPLLKSLDNQASSSDDCTSTP</sequence>
<dbReference type="InterPro" id="IPR032675">
    <property type="entry name" value="LRR_dom_sf"/>
</dbReference>
<reference evidence="2 3" key="1">
    <citation type="submission" date="2015-07" db="EMBL/GenBank/DDBJ databases">
        <title>The genome of Dufourea novaeangliae.</title>
        <authorList>
            <person name="Pan H."/>
            <person name="Kapheim K."/>
        </authorList>
    </citation>
    <scope>NUCLEOTIDE SEQUENCE [LARGE SCALE GENOMIC DNA]</scope>
    <source>
        <strain evidence="2">0120121106</strain>
        <tissue evidence="2">Whole body</tissue>
    </source>
</reference>
<dbReference type="SUPFAM" id="SSF52047">
    <property type="entry name" value="RNI-like"/>
    <property type="match status" value="1"/>
</dbReference>
<evidence type="ECO:0000313" key="3">
    <source>
        <dbReference type="Proteomes" id="UP000076502"/>
    </source>
</evidence>
<gene>
    <name evidence="2" type="ORF">WN55_02989</name>
</gene>
<organism evidence="2 3">
    <name type="scientific">Dufourea novaeangliae</name>
    <name type="common">Sweat bee</name>
    <dbReference type="NCBI Taxonomy" id="178035"/>
    <lineage>
        <taxon>Eukaryota</taxon>
        <taxon>Metazoa</taxon>
        <taxon>Ecdysozoa</taxon>
        <taxon>Arthropoda</taxon>
        <taxon>Hexapoda</taxon>
        <taxon>Insecta</taxon>
        <taxon>Pterygota</taxon>
        <taxon>Neoptera</taxon>
        <taxon>Endopterygota</taxon>
        <taxon>Hymenoptera</taxon>
        <taxon>Apocrita</taxon>
        <taxon>Aculeata</taxon>
        <taxon>Apoidea</taxon>
        <taxon>Anthophila</taxon>
        <taxon>Halictidae</taxon>
        <taxon>Rophitinae</taxon>
        <taxon>Dufourea</taxon>
    </lineage>
</organism>
<keyword evidence="3" id="KW-1185">Reference proteome</keyword>
<dbReference type="Proteomes" id="UP000076502">
    <property type="component" value="Unassembled WGS sequence"/>
</dbReference>
<keyword evidence="1" id="KW-0677">Repeat</keyword>
<dbReference type="InterPro" id="IPR052201">
    <property type="entry name" value="LRR-containing_regulator"/>
</dbReference>
<dbReference type="SMART" id="SM00368">
    <property type="entry name" value="LRR_RI"/>
    <property type="match status" value="2"/>
</dbReference>
<dbReference type="AlphaFoldDB" id="A0A154PJB4"/>